<comment type="function">
    <text evidence="8">Transfers a GMP moiety from GTP to Mo-molybdopterin (Mo-MPT) cofactor (Moco or molybdenum cofactor) to form Mo-molybdopterin guanine dinucleotide (Mo-MGD) cofactor.</text>
</comment>
<feature type="binding site" evidence="8">
    <location>
        <position position="105"/>
    </location>
    <ligand>
        <name>GTP</name>
        <dbReference type="ChEBI" id="CHEBI:37565"/>
    </ligand>
</feature>
<keyword evidence="10" id="KW-0548">Nucleotidyltransferase</keyword>
<feature type="binding site" evidence="8">
    <location>
        <position position="105"/>
    </location>
    <ligand>
        <name>Mg(2+)</name>
        <dbReference type="ChEBI" id="CHEBI:18420"/>
    </ligand>
</feature>
<dbReference type="Pfam" id="PF12804">
    <property type="entry name" value="NTP_transf_3"/>
    <property type="match status" value="1"/>
</dbReference>
<dbReference type="KEGG" id="emp:EZMO1_1774"/>
<dbReference type="RefSeq" id="WP_082211790.1">
    <property type="nucleotide sequence ID" value="NZ_CP013251.1"/>
</dbReference>
<dbReference type="GO" id="GO:0046872">
    <property type="term" value="F:metal ion binding"/>
    <property type="evidence" value="ECO:0007669"/>
    <property type="project" value="UniProtKB-KW"/>
</dbReference>
<protein>
    <recommendedName>
        <fullName evidence="8">Molybdenum cofactor guanylyltransferase</fullName>
        <shortName evidence="8">MoCo guanylyltransferase</shortName>
        <ecNumber evidence="8">2.7.7.77</ecNumber>
    </recommendedName>
    <alternativeName>
        <fullName evidence="8">GTP:molybdopterin guanylyltransferase</fullName>
    </alternativeName>
    <alternativeName>
        <fullName evidence="8">Mo-MPT guanylyltransferase</fullName>
    </alternativeName>
    <alternativeName>
        <fullName evidence="8">Molybdopterin guanylyltransferase</fullName>
    </alternativeName>
    <alternativeName>
        <fullName evidence="8">Molybdopterin-guanine dinucleotide synthase</fullName>
        <shortName evidence="8">MGD synthase</shortName>
    </alternativeName>
</protein>
<evidence type="ECO:0000256" key="4">
    <source>
        <dbReference type="ARBA" id="ARBA00022741"/>
    </source>
</evidence>
<gene>
    <name evidence="8 10" type="primary">mobA</name>
    <name evidence="10" type="ORF">EZMO1_1774</name>
</gene>
<accession>A0A142BAZ4</accession>
<dbReference type="GO" id="GO:0061603">
    <property type="term" value="F:molybdenum cofactor guanylyltransferase activity"/>
    <property type="evidence" value="ECO:0007669"/>
    <property type="project" value="UniProtKB-EC"/>
</dbReference>
<comment type="cofactor">
    <cofactor evidence="8">
        <name>Mg(2+)</name>
        <dbReference type="ChEBI" id="CHEBI:18420"/>
    </cofactor>
</comment>
<feature type="binding site" evidence="8">
    <location>
        <position position="70"/>
    </location>
    <ligand>
        <name>GTP</name>
        <dbReference type="ChEBI" id="CHEBI:37565"/>
    </ligand>
</feature>
<comment type="domain">
    <text evidence="8">The N-terminal domain determines nucleotide recognition and specific binding, while the C-terminal domain determines the specific binding to the target protein.</text>
</comment>
<keyword evidence="6 8" id="KW-0342">GTP-binding</keyword>
<keyword evidence="4 8" id="KW-0547">Nucleotide-binding</keyword>
<dbReference type="PATRIC" id="fig|570277.3.peg.1910"/>
<comment type="similarity">
    <text evidence="8">Belongs to the MobA family.</text>
</comment>
<dbReference type="InterPro" id="IPR025877">
    <property type="entry name" value="MobA-like_NTP_Trfase"/>
</dbReference>
<dbReference type="Proteomes" id="UP000071065">
    <property type="component" value="Chromosome"/>
</dbReference>
<dbReference type="PANTHER" id="PTHR19136">
    <property type="entry name" value="MOLYBDENUM COFACTOR GUANYLYLTRANSFERASE"/>
    <property type="match status" value="1"/>
</dbReference>
<keyword evidence="2 8" id="KW-0808">Transferase</keyword>
<dbReference type="GO" id="GO:0005525">
    <property type="term" value="F:GTP binding"/>
    <property type="evidence" value="ECO:0007669"/>
    <property type="project" value="UniProtKB-UniRule"/>
</dbReference>
<dbReference type="EMBL" id="CP013251">
    <property type="protein sequence ID" value="AMO55920.1"/>
    <property type="molecule type" value="Genomic_DNA"/>
</dbReference>
<evidence type="ECO:0000313" key="10">
    <source>
        <dbReference type="EMBL" id="AMO55920.1"/>
    </source>
</evidence>
<keyword evidence="5 8" id="KW-0460">Magnesium</keyword>
<reference evidence="10 11" key="1">
    <citation type="journal article" date="2016" name="Front. Microbiol.">
        <title>Genomic Insight into the Host-Endosymbiont Relationship of Endozoicomonas montiporae CL-33(T) with its Coral Host.</title>
        <authorList>
            <person name="Ding J.-Y."/>
            <person name="Shiu J.-H."/>
            <person name="Chen W.-M."/>
            <person name="Chiang Y.-R."/>
            <person name="Tang S.-L."/>
        </authorList>
    </citation>
    <scope>NUCLEOTIDE SEQUENCE [LARGE SCALE GENOMIC DNA]</scope>
    <source>
        <strain evidence="10 11">CL-33</strain>
    </source>
</reference>
<comment type="caution">
    <text evidence="8">Lacks conserved residue(s) required for the propagation of feature annotation.</text>
</comment>
<proteinExistence type="inferred from homology"/>
<dbReference type="AlphaFoldDB" id="A0A142BAZ4"/>
<evidence type="ECO:0000256" key="5">
    <source>
        <dbReference type="ARBA" id="ARBA00022842"/>
    </source>
</evidence>
<keyword evidence="1 8" id="KW-0963">Cytoplasm</keyword>
<keyword evidence="7 8" id="KW-0501">Molybdenum cofactor biosynthesis</keyword>
<dbReference type="EC" id="2.7.7.77" evidence="8"/>
<dbReference type="OrthoDB" id="9788394at2"/>
<dbReference type="CDD" id="cd02503">
    <property type="entry name" value="MobA"/>
    <property type="match status" value="1"/>
</dbReference>
<dbReference type="SUPFAM" id="SSF53448">
    <property type="entry name" value="Nucleotide-diphospho-sugar transferases"/>
    <property type="match status" value="1"/>
</dbReference>
<comment type="subunit">
    <text evidence="8">Monomer.</text>
</comment>
<dbReference type="GO" id="GO:0006777">
    <property type="term" value="P:Mo-molybdopterin cofactor biosynthetic process"/>
    <property type="evidence" value="ECO:0007669"/>
    <property type="project" value="UniProtKB-KW"/>
</dbReference>
<evidence type="ECO:0000256" key="8">
    <source>
        <dbReference type="HAMAP-Rule" id="MF_00316"/>
    </source>
</evidence>
<dbReference type="InterPro" id="IPR029044">
    <property type="entry name" value="Nucleotide-diphossugar_trans"/>
</dbReference>
<dbReference type="HAMAP" id="MF_00316">
    <property type="entry name" value="MobA"/>
    <property type="match status" value="1"/>
</dbReference>
<feature type="domain" description="MobA-like NTP transferase" evidence="9">
    <location>
        <begin position="6"/>
        <end position="169"/>
    </location>
</feature>
<comment type="subcellular location">
    <subcellularLocation>
        <location evidence="8">Cytoplasm</location>
    </subcellularLocation>
</comment>
<dbReference type="PANTHER" id="PTHR19136:SF81">
    <property type="entry name" value="MOLYBDENUM COFACTOR GUANYLYLTRANSFERASE"/>
    <property type="match status" value="1"/>
</dbReference>
<evidence type="ECO:0000256" key="3">
    <source>
        <dbReference type="ARBA" id="ARBA00022723"/>
    </source>
</evidence>
<sequence>MSSLYGLVLAGGRSSRMGRNKALLEWQDKPLFRAMAETLTAAGAAPVLISANSETAGLYCGQNYGQTVIDRLPGRGPLSGIHAALLSIKELEINDESCLLVVPVDMPLLSAESLKHLADYCAQHQSACYFQDFTLPVCLPVNPQVRKQVDQAINSPDRKDYSIWRLLHQLDGKAIPLPAPEQATLFRNTNTPQEWQACQTFVWSQNIHKEYS</sequence>
<evidence type="ECO:0000313" key="11">
    <source>
        <dbReference type="Proteomes" id="UP000071065"/>
    </source>
</evidence>
<dbReference type="Gene3D" id="3.90.550.10">
    <property type="entry name" value="Spore Coat Polysaccharide Biosynthesis Protein SpsA, Chain A"/>
    <property type="match status" value="1"/>
</dbReference>
<evidence type="ECO:0000256" key="7">
    <source>
        <dbReference type="ARBA" id="ARBA00023150"/>
    </source>
</evidence>
<evidence type="ECO:0000259" key="9">
    <source>
        <dbReference type="Pfam" id="PF12804"/>
    </source>
</evidence>
<feature type="binding site" evidence="8">
    <location>
        <position position="21"/>
    </location>
    <ligand>
        <name>GTP</name>
        <dbReference type="ChEBI" id="CHEBI:37565"/>
    </ligand>
</feature>
<dbReference type="STRING" id="570277.EZMO1_1774"/>
<organism evidence="10 11">
    <name type="scientific">Endozoicomonas montiporae CL-33</name>
    <dbReference type="NCBI Taxonomy" id="570277"/>
    <lineage>
        <taxon>Bacteria</taxon>
        <taxon>Pseudomonadati</taxon>
        <taxon>Pseudomonadota</taxon>
        <taxon>Gammaproteobacteria</taxon>
        <taxon>Oceanospirillales</taxon>
        <taxon>Endozoicomonadaceae</taxon>
        <taxon>Endozoicomonas</taxon>
    </lineage>
</organism>
<feature type="binding site" evidence="8">
    <location>
        <begin position="9"/>
        <end position="11"/>
    </location>
    <ligand>
        <name>GTP</name>
        <dbReference type="ChEBI" id="CHEBI:37565"/>
    </ligand>
</feature>
<evidence type="ECO:0000256" key="1">
    <source>
        <dbReference type="ARBA" id="ARBA00022490"/>
    </source>
</evidence>
<keyword evidence="3 8" id="KW-0479">Metal-binding</keyword>
<name>A0A142BAZ4_9GAMM</name>
<comment type="catalytic activity">
    <reaction evidence="8">
        <text>Mo-molybdopterin + GTP + H(+) = Mo-molybdopterin guanine dinucleotide + diphosphate</text>
        <dbReference type="Rhea" id="RHEA:34243"/>
        <dbReference type="ChEBI" id="CHEBI:15378"/>
        <dbReference type="ChEBI" id="CHEBI:33019"/>
        <dbReference type="ChEBI" id="CHEBI:37565"/>
        <dbReference type="ChEBI" id="CHEBI:71302"/>
        <dbReference type="ChEBI" id="CHEBI:71310"/>
        <dbReference type="EC" id="2.7.7.77"/>
    </reaction>
</comment>
<dbReference type="GO" id="GO:0005737">
    <property type="term" value="C:cytoplasm"/>
    <property type="evidence" value="ECO:0007669"/>
    <property type="project" value="UniProtKB-SubCell"/>
</dbReference>
<evidence type="ECO:0000256" key="6">
    <source>
        <dbReference type="ARBA" id="ARBA00023134"/>
    </source>
</evidence>
<dbReference type="InterPro" id="IPR013482">
    <property type="entry name" value="Molybde_CF_guanTrfase"/>
</dbReference>
<evidence type="ECO:0000256" key="2">
    <source>
        <dbReference type="ARBA" id="ARBA00022679"/>
    </source>
</evidence>